<evidence type="ECO:0000313" key="2">
    <source>
        <dbReference type="Proteomes" id="UP000034711"/>
    </source>
</evidence>
<dbReference type="AlphaFoldDB" id="A0A0G1ZU92"/>
<accession>A0A0G1ZU92</accession>
<dbReference type="Proteomes" id="UP000034711">
    <property type="component" value="Unassembled WGS sequence"/>
</dbReference>
<name>A0A0G1ZU92_9BACT</name>
<evidence type="ECO:0000313" key="1">
    <source>
        <dbReference type="EMBL" id="KKW31907.1"/>
    </source>
</evidence>
<reference evidence="1 2" key="1">
    <citation type="journal article" date="2015" name="Nature">
        <title>rRNA introns, odd ribosomes, and small enigmatic genomes across a large radiation of phyla.</title>
        <authorList>
            <person name="Brown C.T."/>
            <person name="Hug L.A."/>
            <person name="Thomas B.C."/>
            <person name="Sharon I."/>
            <person name="Castelle C.J."/>
            <person name="Singh A."/>
            <person name="Wilkins M.J."/>
            <person name="Williams K.H."/>
            <person name="Banfield J.F."/>
        </authorList>
    </citation>
    <scope>NUCLEOTIDE SEQUENCE [LARGE SCALE GENOMIC DNA]</scope>
</reference>
<proteinExistence type="predicted"/>
<organism evidence="1 2">
    <name type="scientific">Candidatus Uhrbacteria bacterium GW2011_GWA2_53_10</name>
    <dbReference type="NCBI Taxonomy" id="1618980"/>
    <lineage>
        <taxon>Bacteria</taxon>
        <taxon>Candidatus Uhriibacteriota</taxon>
    </lineage>
</organism>
<dbReference type="EMBL" id="LCRI01000041">
    <property type="protein sequence ID" value="KKW31907.1"/>
    <property type="molecule type" value="Genomic_DNA"/>
</dbReference>
<gene>
    <name evidence="1" type="ORF">UY77_C0041G0001</name>
</gene>
<protein>
    <submittedName>
        <fullName evidence="1">Uncharacterized protein</fullName>
    </submittedName>
</protein>
<feature type="non-terminal residue" evidence="1">
    <location>
        <position position="1"/>
    </location>
</feature>
<sequence>AERAAGEPLSRAEQVRPPCARRIGRCHLLRHQEWVERERVVHPQGVRVF</sequence>
<comment type="caution">
    <text evidence="1">The sequence shown here is derived from an EMBL/GenBank/DDBJ whole genome shotgun (WGS) entry which is preliminary data.</text>
</comment>